<evidence type="ECO:0000313" key="1">
    <source>
        <dbReference type="EMBL" id="CAI50108.1"/>
    </source>
</evidence>
<dbReference type="OrthoDB" id="39107at2157"/>
<dbReference type="EMBL" id="CR936257">
    <property type="protein sequence ID" value="CAI50108.1"/>
    <property type="molecule type" value="Genomic_DNA"/>
</dbReference>
<accession>A0A1U7EY14</accession>
<organism evidence="1 2">
    <name type="scientific">Natronomonas pharaonis (strain ATCC 35678 / DSM 2160 / CIP 103997 / JCM 8858 / NBRC 14720 / NCIMB 2260 / Gabara)</name>
    <name type="common">Halobacterium pharaonis</name>
    <dbReference type="NCBI Taxonomy" id="348780"/>
    <lineage>
        <taxon>Archaea</taxon>
        <taxon>Methanobacteriati</taxon>
        <taxon>Methanobacteriota</taxon>
        <taxon>Stenosarchaea group</taxon>
        <taxon>Halobacteria</taxon>
        <taxon>Halobacteriales</taxon>
        <taxon>Natronomonadaceae</taxon>
        <taxon>Natronomonas</taxon>
    </lineage>
</organism>
<evidence type="ECO:0008006" key="3">
    <source>
        <dbReference type="Google" id="ProtNLM"/>
    </source>
</evidence>
<dbReference type="AlphaFoldDB" id="A0A1U7EY14"/>
<dbReference type="STRING" id="348780.NP_4034A"/>
<dbReference type="Proteomes" id="UP000002698">
    <property type="component" value="Chromosome"/>
</dbReference>
<keyword evidence="2" id="KW-1185">Reference proteome</keyword>
<name>A0A1U7EY14_NATPD</name>
<dbReference type="KEGG" id="nph:NP_4034A"/>
<protein>
    <recommendedName>
        <fullName evidence="3">ATPase</fullName>
    </recommendedName>
</protein>
<dbReference type="RefSeq" id="WP_011323724.1">
    <property type="nucleotide sequence ID" value="NC_007426.1"/>
</dbReference>
<dbReference type="HOGENOM" id="CLU_923186_0_0_2"/>
<dbReference type="EnsemblBacteria" id="CAI50108">
    <property type="protein sequence ID" value="CAI50108"/>
    <property type="gene ID" value="NP_4034A"/>
</dbReference>
<evidence type="ECO:0000313" key="2">
    <source>
        <dbReference type="Proteomes" id="UP000002698"/>
    </source>
</evidence>
<sequence length="269" mass="28968">MRLLVAGGAEVDAGKTTFTTGLVARTGVRGYKPRAGNGYWYDQDDYRRAVETERLYGKDAKRIAAANPDSAPPEAINPVHRLWMPTPGRGKGLLGREGRRFLLDRVTLDGDDSYVVNGDAELPPAATRAFPVDSSPHVESLPAFNDLMEQRHAPALSALADEIDRRGEAIVESYADIARPLSGFVPDAVAVVEPRRCRIYDGERYDKACSVASGSAREGQLEEHVGSVTELLDPAATVTLPALSSEERSDVGTVADAYAPAYDELLAVA</sequence>
<dbReference type="eggNOG" id="arCOG04328">
    <property type="taxonomic scope" value="Archaea"/>
</dbReference>
<dbReference type="GeneID" id="3701948"/>
<reference evidence="1 2" key="1">
    <citation type="journal article" date="2005" name="Genome Res.">
        <title>Living with two extremes: conclusions from the genome sequence of Natronomonas pharaonis.</title>
        <authorList>
            <person name="Falb M."/>
            <person name="Pfeiffer F."/>
            <person name="Palm P."/>
            <person name="Rodewald K."/>
            <person name="Hickmann V."/>
            <person name="Tittor J."/>
            <person name="Oesterhelt D."/>
        </authorList>
    </citation>
    <scope>NUCLEOTIDE SEQUENCE [LARGE SCALE GENOMIC DNA]</scope>
    <source>
        <strain evidence="2">ATCC 35678 / DSM 2160 / CIP 103997 / JCM 8858 / NBRC 14720 / NCIMB 2260 / Gabara</strain>
    </source>
</reference>
<gene>
    <name evidence="1" type="ordered locus">NP_4034A</name>
</gene>
<proteinExistence type="predicted"/>